<protein>
    <submittedName>
        <fullName evidence="1">Uncharacterized protein</fullName>
    </submittedName>
</protein>
<accession>A0ABR4AFE8</accession>
<organism evidence="1 2">
    <name type="scientific">Stereocaulon virgatum</name>
    <dbReference type="NCBI Taxonomy" id="373712"/>
    <lineage>
        <taxon>Eukaryota</taxon>
        <taxon>Fungi</taxon>
        <taxon>Dikarya</taxon>
        <taxon>Ascomycota</taxon>
        <taxon>Pezizomycotina</taxon>
        <taxon>Lecanoromycetes</taxon>
        <taxon>OSLEUM clade</taxon>
        <taxon>Lecanoromycetidae</taxon>
        <taxon>Lecanorales</taxon>
        <taxon>Lecanorineae</taxon>
        <taxon>Stereocaulaceae</taxon>
        <taxon>Stereocaulon</taxon>
    </lineage>
</organism>
<proteinExistence type="predicted"/>
<keyword evidence="2" id="KW-1185">Reference proteome</keyword>
<sequence>MAQPTLALSTSMNSAEYMSAGANGLELVKKMLVSPSTWHSGSVGPNAGCNVSIQQLASDLPDPGLLHSGASFAWPVNPTSLPSSSFGVAQSMNEPWSSYANEWLGQRDGLIGMDS</sequence>
<evidence type="ECO:0000313" key="2">
    <source>
        <dbReference type="Proteomes" id="UP001590950"/>
    </source>
</evidence>
<comment type="caution">
    <text evidence="1">The sequence shown here is derived from an EMBL/GenBank/DDBJ whole genome shotgun (WGS) entry which is preliminary data.</text>
</comment>
<name>A0ABR4AFE8_9LECA</name>
<dbReference type="EMBL" id="JBEFKJ010000009">
    <property type="protein sequence ID" value="KAL2044246.1"/>
    <property type="molecule type" value="Genomic_DNA"/>
</dbReference>
<evidence type="ECO:0000313" key="1">
    <source>
        <dbReference type="EMBL" id="KAL2044246.1"/>
    </source>
</evidence>
<gene>
    <name evidence="1" type="ORF">N7G274_002951</name>
</gene>
<dbReference type="Proteomes" id="UP001590950">
    <property type="component" value="Unassembled WGS sequence"/>
</dbReference>
<reference evidence="1 2" key="1">
    <citation type="submission" date="2024-09" db="EMBL/GenBank/DDBJ databases">
        <title>Rethinking Asexuality: The Enigmatic Case of Functional Sexual Genes in Lepraria (Stereocaulaceae).</title>
        <authorList>
            <person name="Doellman M."/>
            <person name="Sun Y."/>
            <person name="Barcenas-Pena A."/>
            <person name="Lumbsch H.T."/>
            <person name="Grewe F."/>
        </authorList>
    </citation>
    <scope>NUCLEOTIDE SEQUENCE [LARGE SCALE GENOMIC DNA]</scope>
    <source>
        <strain evidence="1 2">Mercado 3170</strain>
    </source>
</reference>